<evidence type="ECO:0008006" key="4">
    <source>
        <dbReference type="Google" id="ProtNLM"/>
    </source>
</evidence>
<comment type="caution">
    <text evidence="2">The sequence shown here is derived from an EMBL/GenBank/DDBJ whole genome shotgun (WGS) entry which is preliminary data.</text>
</comment>
<dbReference type="Proteomes" id="UP000050969">
    <property type="component" value="Unassembled WGS sequence"/>
</dbReference>
<proteinExistence type="predicted"/>
<keyword evidence="3" id="KW-1185">Reference proteome</keyword>
<dbReference type="Pfam" id="PF07362">
    <property type="entry name" value="CcdA"/>
    <property type="match status" value="1"/>
</dbReference>
<accession>A0A0R2N312</accession>
<protein>
    <recommendedName>
        <fullName evidence="4">HicB-like antitoxin of toxin-antitoxin system domain-containing protein</fullName>
    </recommendedName>
</protein>
<sequence length="85" mass="9327">MASDVLAEMNYDQKNLPKPSELNSLKVSNDEFIGIVTANLSEKKRAMQKFVRKNVTVPTDLAKRAEDAGLNFSATLTEALEAKLG</sequence>
<name>A0A0R2N312_9LACO</name>
<evidence type="ECO:0000256" key="1">
    <source>
        <dbReference type="ARBA" id="ARBA00022649"/>
    </source>
</evidence>
<dbReference type="InterPro" id="IPR009956">
    <property type="entry name" value="Post-segregation_anti-tox_CcdA"/>
</dbReference>
<gene>
    <name evidence="2" type="ORF">IV56_GL000317</name>
</gene>
<evidence type="ECO:0000313" key="2">
    <source>
        <dbReference type="EMBL" id="KRO17402.1"/>
    </source>
</evidence>
<dbReference type="PATRIC" id="fig|1293598.4.peg.338"/>
<dbReference type="EMBL" id="JQCE01000016">
    <property type="protein sequence ID" value="KRO17402.1"/>
    <property type="molecule type" value="Genomic_DNA"/>
</dbReference>
<organism evidence="2 3">
    <name type="scientific">Lacticaseibacillus saniviri JCM 17471 = DSM 24301</name>
    <dbReference type="NCBI Taxonomy" id="1293598"/>
    <lineage>
        <taxon>Bacteria</taxon>
        <taxon>Bacillati</taxon>
        <taxon>Bacillota</taxon>
        <taxon>Bacilli</taxon>
        <taxon>Lactobacillales</taxon>
        <taxon>Lactobacillaceae</taxon>
        <taxon>Lacticaseibacillus</taxon>
    </lineage>
</organism>
<keyword evidence="1" id="KW-1277">Toxin-antitoxin system</keyword>
<reference evidence="2 3" key="1">
    <citation type="journal article" date="2015" name="Genome Announc.">
        <title>Expanding the biotechnology potential of lactobacilli through comparative genomics of 213 strains and associated genera.</title>
        <authorList>
            <person name="Sun Z."/>
            <person name="Harris H.M."/>
            <person name="McCann A."/>
            <person name="Guo C."/>
            <person name="Argimon S."/>
            <person name="Zhang W."/>
            <person name="Yang X."/>
            <person name="Jeffery I.B."/>
            <person name="Cooney J.C."/>
            <person name="Kagawa T.F."/>
            <person name="Liu W."/>
            <person name="Song Y."/>
            <person name="Salvetti E."/>
            <person name="Wrobel A."/>
            <person name="Rasinkangas P."/>
            <person name="Parkhill J."/>
            <person name="Rea M.C."/>
            <person name="O'Sullivan O."/>
            <person name="Ritari J."/>
            <person name="Douillard F.P."/>
            <person name="Paul Ross R."/>
            <person name="Yang R."/>
            <person name="Briner A.E."/>
            <person name="Felis G.E."/>
            <person name="de Vos W.M."/>
            <person name="Barrangou R."/>
            <person name="Klaenhammer T.R."/>
            <person name="Caufield P.W."/>
            <person name="Cui Y."/>
            <person name="Zhang H."/>
            <person name="O'Toole P.W."/>
        </authorList>
    </citation>
    <scope>NUCLEOTIDE SEQUENCE [LARGE SCALE GENOMIC DNA]</scope>
    <source>
        <strain evidence="2 3">DSM 24301</strain>
    </source>
</reference>
<evidence type="ECO:0000313" key="3">
    <source>
        <dbReference type="Proteomes" id="UP000050969"/>
    </source>
</evidence>
<dbReference type="STRING" id="1293598.IV56_GL000317"/>
<dbReference type="AlphaFoldDB" id="A0A0R2N312"/>